<dbReference type="AlphaFoldDB" id="A0A382Z3C3"/>
<feature type="compositionally biased region" description="Basic residues" evidence="1">
    <location>
        <begin position="23"/>
        <end position="33"/>
    </location>
</feature>
<proteinExistence type="predicted"/>
<feature type="compositionally biased region" description="Polar residues" evidence="1">
    <location>
        <begin position="156"/>
        <end position="171"/>
    </location>
</feature>
<accession>A0A382Z3C3</accession>
<sequence>SGTTCLRGYSMGGRGGLYLRPRPQPRKDHHGGHLSRAIWQTLQGNGQGNGRYLRPRKNPSRLGSRQDGRVLPVEPSYCPGNRAGHAIPQQSRGRPRAQQIGRRRPVSRSLGAFRRHPWDRESRSSASRRLAQIIRLGNTLRRRRNNFRGRTPGRTQGNPRQDYQQPQGDCL</sequence>
<evidence type="ECO:0000256" key="1">
    <source>
        <dbReference type="SAM" id="MobiDB-lite"/>
    </source>
</evidence>
<reference evidence="2" key="1">
    <citation type="submission" date="2018-05" db="EMBL/GenBank/DDBJ databases">
        <authorList>
            <person name="Lanie J.A."/>
            <person name="Ng W.-L."/>
            <person name="Kazmierczak K.M."/>
            <person name="Andrzejewski T.M."/>
            <person name="Davidsen T.M."/>
            <person name="Wayne K.J."/>
            <person name="Tettelin H."/>
            <person name="Glass J.I."/>
            <person name="Rusch D."/>
            <person name="Podicherti R."/>
            <person name="Tsui H.-C.T."/>
            <person name="Winkler M.E."/>
        </authorList>
    </citation>
    <scope>NUCLEOTIDE SEQUENCE</scope>
</reference>
<organism evidence="2">
    <name type="scientific">marine metagenome</name>
    <dbReference type="NCBI Taxonomy" id="408172"/>
    <lineage>
        <taxon>unclassified sequences</taxon>
        <taxon>metagenomes</taxon>
        <taxon>ecological metagenomes</taxon>
    </lineage>
</organism>
<evidence type="ECO:0000313" key="2">
    <source>
        <dbReference type="EMBL" id="SVD90012.1"/>
    </source>
</evidence>
<feature type="non-terminal residue" evidence="2">
    <location>
        <position position="1"/>
    </location>
</feature>
<gene>
    <name evidence="2" type="ORF">METZ01_LOCUS442866</name>
</gene>
<dbReference type="EMBL" id="UINC01180686">
    <property type="protein sequence ID" value="SVD90012.1"/>
    <property type="molecule type" value="Genomic_DNA"/>
</dbReference>
<feature type="region of interest" description="Disordered" evidence="1">
    <location>
        <begin position="1"/>
        <end position="127"/>
    </location>
</feature>
<feature type="region of interest" description="Disordered" evidence="1">
    <location>
        <begin position="141"/>
        <end position="171"/>
    </location>
</feature>
<name>A0A382Z3C3_9ZZZZ</name>
<feature type="non-terminal residue" evidence="2">
    <location>
        <position position="171"/>
    </location>
</feature>
<protein>
    <submittedName>
        <fullName evidence="2">Uncharacterized protein</fullName>
    </submittedName>
</protein>